<dbReference type="Ensembl" id="ENSSSCT00070005540.1">
    <property type="protein sequence ID" value="ENSSSCP00070004519.1"/>
    <property type="gene ID" value="ENSSSCG00070002950.1"/>
</dbReference>
<evidence type="ECO:0000256" key="9">
    <source>
        <dbReference type="ARBA" id="ARBA00023284"/>
    </source>
</evidence>
<dbReference type="InterPro" id="IPR036249">
    <property type="entry name" value="Thioredoxin-like_sf"/>
</dbReference>
<dbReference type="EC" id="1.11.1.24" evidence="3"/>
<dbReference type="Proteomes" id="UP000314985">
    <property type="component" value="Chromosome 1"/>
</dbReference>
<feature type="domain" description="Peroxiredoxin C-terminal" evidence="11">
    <location>
        <begin position="60"/>
        <end position="92"/>
    </location>
</feature>
<evidence type="ECO:0000256" key="7">
    <source>
        <dbReference type="ARBA" id="ARBA00023002"/>
    </source>
</evidence>
<keyword evidence="5" id="KW-0575">Peroxidase</keyword>
<evidence type="ECO:0000313" key="12">
    <source>
        <dbReference type="Ensembl" id="ENSSSCP00070004519.1"/>
    </source>
</evidence>
<accession>A0A4X1SQ65</accession>
<evidence type="ECO:0000313" key="13">
    <source>
        <dbReference type="Proteomes" id="UP000314985"/>
    </source>
</evidence>
<keyword evidence="8" id="KW-1015">Disulfide bond</keyword>
<dbReference type="AlphaFoldDB" id="A0A4X1SQ65"/>
<dbReference type="Gene3D" id="3.40.30.10">
    <property type="entry name" value="Glutaredoxin"/>
    <property type="match status" value="1"/>
</dbReference>
<dbReference type="SUPFAM" id="SSF52833">
    <property type="entry name" value="Thioredoxin-like"/>
    <property type="match status" value="1"/>
</dbReference>
<evidence type="ECO:0000256" key="2">
    <source>
        <dbReference type="ARBA" id="ARBA00009796"/>
    </source>
</evidence>
<keyword evidence="6" id="KW-0049">Antioxidant</keyword>
<dbReference type="GO" id="GO:0140824">
    <property type="term" value="F:thioredoxin-dependent peroxiredoxin activity"/>
    <property type="evidence" value="ECO:0007669"/>
    <property type="project" value="UniProtKB-EC"/>
</dbReference>
<name>A0A4X1SQ65_PIG</name>
<evidence type="ECO:0000256" key="6">
    <source>
        <dbReference type="ARBA" id="ARBA00022862"/>
    </source>
</evidence>
<dbReference type="PANTHER" id="PTHR10681:SF161">
    <property type="entry name" value="PEROXIREDOXIN-2"/>
    <property type="match status" value="1"/>
</dbReference>
<keyword evidence="9" id="KW-0676">Redox-active center</keyword>
<reference evidence="12" key="2">
    <citation type="submission" date="2025-08" db="UniProtKB">
        <authorList>
            <consortium name="Ensembl"/>
        </authorList>
    </citation>
    <scope>IDENTIFICATION</scope>
</reference>
<dbReference type="PANTHER" id="PTHR10681">
    <property type="entry name" value="THIOREDOXIN PEROXIDASE"/>
    <property type="match status" value="1"/>
</dbReference>
<proteinExistence type="inferred from homology"/>
<evidence type="ECO:0000256" key="5">
    <source>
        <dbReference type="ARBA" id="ARBA00022559"/>
    </source>
</evidence>
<comment type="catalytic activity">
    <reaction evidence="10">
        <text>a hydroperoxide + [thioredoxin]-dithiol = an alcohol + [thioredoxin]-disulfide + H2O</text>
        <dbReference type="Rhea" id="RHEA:62620"/>
        <dbReference type="Rhea" id="RHEA-COMP:10698"/>
        <dbReference type="Rhea" id="RHEA-COMP:10700"/>
        <dbReference type="ChEBI" id="CHEBI:15377"/>
        <dbReference type="ChEBI" id="CHEBI:29950"/>
        <dbReference type="ChEBI" id="CHEBI:30879"/>
        <dbReference type="ChEBI" id="CHEBI:35924"/>
        <dbReference type="ChEBI" id="CHEBI:50058"/>
        <dbReference type="EC" id="1.11.1.24"/>
    </reaction>
</comment>
<keyword evidence="4" id="KW-0963">Cytoplasm</keyword>
<evidence type="ECO:0000256" key="3">
    <source>
        <dbReference type="ARBA" id="ARBA00013017"/>
    </source>
</evidence>
<protein>
    <recommendedName>
        <fullName evidence="3">thioredoxin-dependent peroxiredoxin</fullName>
        <ecNumber evidence="3">1.11.1.24</ecNumber>
    </recommendedName>
</protein>
<evidence type="ECO:0000256" key="4">
    <source>
        <dbReference type="ARBA" id="ARBA00022490"/>
    </source>
</evidence>
<sequence>MASGNTHIGEPALEFKWCDESITYGGLLIINGKSVLCQITIKDSIVRCSIDEALWLGQTFQYTDEHREVCPSDQKPGSDTIKPKVDNSKEYLPQHTNLAAEWLAWASGSHLYPYLSTLC</sequence>
<comment type="similarity">
    <text evidence="2">Belongs to the peroxiredoxin family. AhpC/Prx1 subfamily.</text>
</comment>
<dbReference type="GO" id="GO:0005737">
    <property type="term" value="C:cytoplasm"/>
    <property type="evidence" value="ECO:0007669"/>
    <property type="project" value="UniProtKB-SubCell"/>
</dbReference>
<evidence type="ECO:0000259" key="11">
    <source>
        <dbReference type="Pfam" id="PF10417"/>
    </source>
</evidence>
<dbReference type="InterPro" id="IPR019479">
    <property type="entry name" value="Peroxiredoxin_C"/>
</dbReference>
<dbReference type="Pfam" id="PF10417">
    <property type="entry name" value="1-cysPrx_C"/>
    <property type="match status" value="1"/>
</dbReference>
<evidence type="ECO:0000256" key="10">
    <source>
        <dbReference type="ARBA" id="ARBA00049091"/>
    </source>
</evidence>
<dbReference type="InterPro" id="IPR050217">
    <property type="entry name" value="Peroxiredoxin"/>
</dbReference>
<comment type="subcellular location">
    <subcellularLocation>
        <location evidence="1">Cytoplasm</location>
    </subcellularLocation>
</comment>
<evidence type="ECO:0000256" key="8">
    <source>
        <dbReference type="ARBA" id="ARBA00023157"/>
    </source>
</evidence>
<organism evidence="12 13">
    <name type="scientific">Sus scrofa</name>
    <name type="common">Pig</name>
    <dbReference type="NCBI Taxonomy" id="9823"/>
    <lineage>
        <taxon>Eukaryota</taxon>
        <taxon>Metazoa</taxon>
        <taxon>Chordata</taxon>
        <taxon>Craniata</taxon>
        <taxon>Vertebrata</taxon>
        <taxon>Euteleostomi</taxon>
        <taxon>Mammalia</taxon>
        <taxon>Eutheria</taxon>
        <taxon>Laurasiatheria</taxon>
        <taxon>Artiodactyla</taxon>
        <taxon>Suina</taxon>
        <taxon>Suidae</taxon>
        <taxon>Sus</taxon>
    </lineage>
</organism>
<evidence type="ECO:0000256" key="1">
    <source>
        <dbReference type="ARBA" id="ARBA00004496"/>
    </source>
</evidence>
<reference evidence="12 13" key="1">
    <citation type="submission" date="2017-08" db="EMBL/GenBank/DDBJ databases">
        <title>USMARCv1.0.</title>
        <authorList>
            <person name="Hannum G.I."/>
            <person name="Koren S."/>
            <person name="Schroeder S.G."/>
            <person name="Chin S.C."/>
            <person name="Nonneman D.J."/>
            <person name="Becker S.A."/>
            <person name="Rosen B.D."/>
            <person name="Bickhart D.M."/>
            <person name="Putnam N.H."/>
            <person name="Green R.E."/>
            <person name="Tuggle C.K."/>
            <person name="Liu H."/>
            <person name="Rohrer G.A."/>
            <person name="Warr A."/>
            <person name="Hall R."/>
            <person name="Kim K."/>
            <person name="Hume D.A."/>
            <person name="Talbot R."/>
            <person name="Chow W."/>
            <person name="Howe K."/>
            <person name="Schwartz A.S."/>
            <person name="Watson M."/>
            <person name="Archibald A.L."/>
            <person name="Phillippy A.M."/>
            <person name="Smith T.P.L."/>
        </authorList>
    </citation>
    <scope>NUCLEOTIDE SEQUENCE [LARGE SCALE GENOMIC DNA]</scope>
</reference>
<keyword evidence="7" id="KW-0560">Oxidoreductase</keyword>